<keyword evidence="1" id="KW-0732">Signal</keyword>
<dbReference type="AlphaFoldDB" id="A0A2T3A3R7"/>
<feature type="chain" id="PRO_5015543055" description="Cell surface protein" evidence="1">
    <location>
        <begin position="19"/>
        <end position="243"/>
    </location>
</feature>
<keyword evidence="3" id="KW-1185">Reference proteome</keyword>
<sequence>MFAKVFLIALAASPLVAAHGKIAVAVGDAGGNTTALGIQGAVVPGAGSNSKTEVDTTTYNGKSLKSDSLGETTDTGKLKVNDLASAMDLSGSTLPQVTNTINATFHVVTSDGCGPIKAVLDTTGTGAYSNGVELDSLADIPGNNGDCPKSITKKSVVRDLLERSGVISKRATNVNKDFNIAFTVPAGTTCTGTINGQSNVCLVKMANNNNNGPFGGNIAIQMAGAAATNATAKRNSVAQPFSA</sequence>
<organism evidence="2 3">
    <name type="scientific">Coniella lustricola</name>
    <dbReference type="NCBI Taxonomy" id="2025994"/>
    <lineage>
        <taxon>Eukaryota</taxon>
        <taxon>Fungi</taxon>
        <taxon>Dikarya</taxon>
        <taxon>Ascomycota</taxon>
        <taxon>Pezizomycotina</taxon>
        <taxon>Sordariomycetes</taxon>
        <taxon>Sordariomycetidae</taxon>
        <taxon>Diaporthales</taxon>
        <taxon>Schizoparmaceae</taxon>
        <taxon>Coniella</taxon>
    </lineage>
</organism>
<protein>
    <recommendedName>
        <fullName evidence="4">Cell surface protein</fullName>
    </recommendedName>
</protein>
<dbReference type="OrthoDB" id="5418436at2759"/>
<reference evidence="2 3" key="1">
    <citation type="journal article" date="2018" name="Mycol. Prog.">
        <title>Coniella lustricola, a new species from submerged detritus.</title>
        <authorList>
            <person name="Raudabaugh D.B."/>
            <person name="Iturriaga T."/>
            <person name="Carver A."/>
            <person name="Mondo S."/>
            <person name="Pangilinan J."/>
            <person name="Lipzen A."/>
            <person name="He G."/>
            <person name="Amirebrahimi M."/>
            <person name="Grigoriev I.V."/>
            <person name="Miller A.N."/>
        </authorList>
    </citation>
    <scope>NUCLEOTIDE SEQUENCE [LARGE SCALE GENOMIC DNA]</scope>
    <source>
        <strain evidence="2 3">B22-T-1</strain>
    </source>
</reference>
<gene>
    <name evidence="2" type="ORF">BD289DRAFT_371464</name>
</gene>
<evidence type="ECO:0000313" key="3">
    <source>
        <dbReference type="Proteomes" id="UP000241462"/>
    </source>
</evidence>
<dbReference type="PANTHER" id="PTHR34618">
    <property type="entry name" value="SURFACE PROTEIN MAS1, PUTATIVE-RELATED"/>
    <property type="match status" value="1"/>
</dbReference>
<accession>A0A2T3A3R7</accession>
<dbReference type="InterPro" id="IPR021476">
    <property type="entry name" value="Egh16-like"/>
</dbReference>
<evidence type="ECO:0000313" key="2">
    <source>
        <dbReference type="EMBL" id="PSR82276.1"/>
    </source>
</evidence>
<evidence type="ECO:0008006" key="4">
    <source>
        <dbReference type="Google" id="ProtNLM"/>
    </source>
</evidence>
<dbReference type="Proteomes" id="UP000241462">
    <property type="component" value="Unassembled WGS sequence"/>
</dbReference>
<dbReference type="EMBL" id="KZ678482">
    <property type="protein sequence ID" value="PSR82276.1"/>
    <property type="molecule type" value="Genomic_DNA"/>
</dbReference>
<proteinExistence type="predicted"/>
<dbReference type="InParanoid" id="A0A2T3A3R7"/>
<name>A0A2T3A3R7_9PEZI</name>
<dbReference type="PANTHER" id="PTHR34618:SF4">
    <property type="entry name" value="CAS1"/>
    <property type="match status" value="1"/>
</dbReference>
<evidence type="ECO:0000256" key="1">
    <source>
        <dbReference type="SAM" id="SignalP"/>
    </source>
</evidence>
<dbReference type="Pfam" id="PF11327">
    <property type="entry name" value="Egh16-like"/>
    <property type="match status" value="1"/>
</dbReference>
<feature type="signal peptide" evidence="1">
    <location>
        <begin position="1"/>
        <end position="18"/>
    </location>
</feature>